<protein>
    <submittedName>
        <fullName evidence="1">Uncharacterized protein</fullName>
    </submittedName>
</protein>
<evidence type="ECO:0000313" key="2">
    <source>
        <dbReference type="Proteomes" id="UP000268350"/>
    </source>
</evidence>
<sequence length="87" mass="9608">MWLPPDATLCPFGWPCPWATTTSQVVAMNGLWMELPPPGYYDCIPGKSGRCMQDCPLASSVAIICNNYWFFFTLCGCLCVAQFCGGR</sequence>
<reference evidence="2" key="1">
    <citation type="submission" date="2018-01" db="EMBL/GenBank/DDBJ databases">
        <authorList>
            <person name="Alioto T."/>
            <person name="Alioto T."/>
        </authorList>
    </citation>
    <scope>NUCLEOTIDE SEQUENCE [LARGE SCALE GENOMIC DNA]</scope>
</reference>
<name>A0A3B0JHE9_DROGU</name>
<evidence type="ECO:0000313" key="1">
    <source>
        <dbReference type="EMBL" id="SPP79712.1"/>
    </source>
</evidence>
<dbReference type="AlphaFoldDB" id="A0A3B0JHE9"/>
<dbReference type="EMBL" id="OUUW01000004">
    <property type="protein sequence ID" value="SPP79712.1"/>
    <property type="molecule type" value="Genomic_DNA"/>
</dbReference>
<gene>
    <name evidence="1" type="ORF">DGUA_6G012605</name>
</gene>
<dbReference type="Proteomes" id="UP000268350">
    <property type="component" value="Unassembled WGS sequence"/>
</dbReference>
<proteinExistence type="predicted"/>
<keyword evidence="2" id="KW-1185">Reference proteome</keyword>
<organism evidence="1 2">
    <name type="scientific">Drosophila guanche</name>
    <name type="common">Fruit fly</name>
    <dbReference type="NCBI Taxonomy" id="7266"/>
    <lineage>
        <taxon>Eukaryota</taxon>
        <taxon>Metazoa</taxon>
        <taxon>Ecdysozoa</taxon>
        <taxon>Arthropoda</taxon>
        <taxon>Hexapoda</taxon>
        <taxon>Insecta</taxon>
        <taxon>Pterygota</taxon>
        <taxon>Neoptera</taxon>
        <taxon>Endopterygota</taxon>
        <taxon>Diptera</taxon>
        <taxon>Brachycera</taxon>
        <taxon>Muscomorpha</taxon>
        <taxon>Ephydroidea</taxon>
        <taxon>Drosophilidae</taxon>
        <taxon>Drosophila</taxon>
        <taxon>Sophophora</taxon>
    </lineage>
</organism>
<accession>A0A3B0JHE9</accession>